<feature type="transmembrane region" description="Helical" evidence="1">
    <location>
        <begin position="511"/>
        <end position="538"/>
    </location>
</feature>
<dbReference type="InterPro" id="IPR009030">
    <property type="entry name" value="Growth_fac_rcpt_cys_sf"/>
</dbReference>
<evidence type="ECO:0000313" key="2">
    <source>
        <dbReference type="EMBL" id="CAD7441633.1"/>
    </source>
</evidence>
<organism evidence="2">
    <name type="scientific">Timema bartmani</name>
    <dbReference type="NCBI Taxonomy" id="61472"/>
    <lineage>
        <taxon>Eukaryota</taxon>
        <taxon>Metazoa</taxon>
        <taxon>Ecdysozoa</taxon>
        <taxon>Arthropoda</taxon>
        <taxon>Hexapoda</taxon>
        <taxon>Insecta</taxon>
        <taxon>Pterygota</taxon>
        <taxon>Neoptera</taxon>
        <taxon>Polyneoptera</taxon>
        <taxon>Phasmatodea</taxon>
        <taxon>Timematodea</taxon>
        <taxon>Timematoidea</taxon>
        <taxon>Timematidae</taxon>
        <taxon>Timema</taxon>
    </lineage>
</organism>
<evidence type="ECO:0000256" key="1">
    <source>
        <dbReference type="SAM" id="Phobius"/>
    </source>
</evidence>
<dbReference type="SUPFAM" id="SSF57184">
    <property type="entry name" value="Growth factor receptor domain"/>
    <property type="match status" value="1"/>
</dbReference>
<feature type="transmembrane region" description="Helical" evidence="1">
    <location>
        <begin position="660"/>
        <end position="682"/>
    </location>
</feature>
<keyword evidence="1" id="KW-0472">Membrane</keyword>
<reference evidence="2" key="1">
    <citation type="submission" date="2020-11" db="EMBL/GenBank/DDBJ databases">
        <authorList>
            <person name="Tran Van P."/>
        </authorList>
    </citation>
    <scope>NUCLEOTIDE SEQUENCE</scope>
</reference>
<sequence>MTQYESRMEKHETHLLTLKRDISLPNRDNGVKVIRELTCTCNKRSRILKVTPGVFPECELCPDNKVPTADKRACILCPGSIEHTNVTSTCKACSGNHISVYKAENGSLSAVLRCLNCTEGTVPSHDREHCIPCPLITSEGQGGNCSCPLHTHDMLDGVCVPRAGLSEWPAERATYLLHYPSGEKIDSYFFRLYLRSSLYLCKQKNETACQAVANMCVMVMYQDDYRTSPCRVFHDLKHIPTSSEGSPMPWLYYGEGEASTVLTRRKINFKYSLDPNSKNSRLNLTAARFSAHGRFLDLTSTSGSLLQLCPESWLGQDKGLRFGSRYTHSCSLPARQLMSLAETQFLDLYLQYWDGSDSMMYALPVLTLNSPGNKGSDESQWQLTRRLFLIDKVSGVRANAERQRSIEPSIVRYLKSLEIRVKVQGPKEEGRIYPPLLVVEYGELTQEDIQANVPVALHFSVDYNMDNDLYHAIEVSVGVLSALAVVWSGIETWSYSRRSGKIGIDLLSLGQLALFSCGNLANVFFLVVACASVHVLFFYKGQSVVHVLLPSAAQETLIKNYVIAAFSLKIVEVVYMIWHQVSVEIFLIDWERPRAKSSIAHPQSHRIDQNSVNQPVSIWRTYFVANEWNEIQTNRKTNPELHTSLPPHMQQSRLSSTCRFAVGVIVYMTIYLFQWLFMVGIYERYIKNGIQDFVDVCSLANISVFILSLENYGFYIHGRSPHGFADTDMHTMIGQLQREEDSMCGHRGLLPGTDQQTFQIIVPPQLKTYYRRVMSPLSSIVQTTNRLSMGTAGGLRSKMAVENVDKSVQAYHSMNRFLSAFLEHTLKDLNYDVRDKLFMESLLDIEFTETSDQGVFYSGSYHDKECRRKEKLSEEDFNR</sequence>
<protein>
    <recommendedName>
        <fullName evidence="3">Meckelin</fullName>
    </recommendedName>
</protein>
<dbReference type="GO" id="GO:0060271">
    <property type="term" value="P:cilium assembly"/>
    <property type="evidence" value="ECO:0007669"/>
    <property type="project" value="InterPro"/>
</dbReference>
<accession>A0A7R9EUM2</accession>
<dbReference type="PANTHER" id="PTHR21274:SF0">
    <property type="entry name" value="MECKELIN"/>
    <property type="match status" value="1"/>
</dbReference>
<dbReference type="GO" id="GO:0036038">
    <property type="term" value="C:MKS complex"/>
    <property type="evidence" value="ECO:0007669"/>
    <property type="project" value="InterPro"/>
</dbReference>
<dbReference type="Pfam" id="PF09773">
    <property type="entry name" value="Meckelin"/>
    <property type="match status" value="2"/>
</dbReference>
<keyword evidence="1" id="KW-0812">Transmembrane</keyword>
<evidence type="ECO:0008006" key="3">
    <source>
        <dbReference type="Google" id="ProtNLM"/>
    </source>
</evidence>
<dbReference type="EMBL" id="OD565382">
    <property type="protein sequence ID" value="CAD7441633.1"/>
    <property type="molecule type" value="Genomic_DNA"/>
</dbReference>
<dbReference type="PANTHER" id="PTHR21274">
    <property type="entry name" value="MECKELIN"/>
    <property type="match status" value="1"/>
</dbReference>
<gene>
    <name evidence="2" type="ORF">TBIB3V08_LOCUS4092</name>
</gene>
<keyword evidence="1" id="KW-1133">Transmembrane helix</keyword>
<proteinExistence type="predicted"/>
<dbReference type="AlphaFoldDB" id="A0A7R9EUM2"/>
<dbReference type="InterPro" id="IPR019170">
    <property type="entry name" value="Meckelin"/>
</dbReference>
<name>A0A7R9EUM2_9NEOP</name>